<dbReference type="STRING" id="97359.A0A550CL25"/>
<feature type="domain" description="USP" evidence="9">
    <location>
        <begin position="278"/>
        <end position="950"/>
    </location>
</feature>
<dbReference type="Proteomes" id="UP000320762">
    <property type="component" value="Unassembled WGS sequence"/>
</dbReference>
<dbReference type="PROSITE" id="PS00973">
    <property type="entry name" value="USP_2"/>
    <property type="match status" value="1"/>
</dbReference>
<dbReference type="OrthoDB" id="292964at2759"/>
<dbReference type="Gene3D" id="3.30.2230.10">
    <property type="entry name" value="DUSP-like"/>
    <property type="match status" value="1"/>
</dbReference>
<dbReference type="InterPro" id="IPR006615">
    <property type="entry name" value="Pept_C19_DUSP"/>
</dbReference>
<accession>A0A550CL25</accession>
<evidence type="ECO:0000259" key="9">
    <source>
        <dbReference type="PROSITE" id="PS50235"/>
    </source>
</evidence>
<feature type="region of interest" description="Disordered" evidence="8">
    <location>
        <begin position="957"/>
        <end position="1014"/>
    </location>
</feature>
<keyword evidence="4" id="KW-0645">Protease</keyword>
<gene>
    <name evidence="11" type="ORF">BD626DRAFT_399522</name>
</gene>
<dbReference type="PROSITE" id="PS51283">
    <property type="entry name" value="DUSP"/>
    <property type="match status" value="1"/>
</dbReference>
<comment type="catalytic activity">
    <reaction evidence="1">
        <text>Thiol-dependent hydrolysis of ester, thioester, amide, peptide and isopeptide bonds formed by the C-terminal Gly of ubiquitin (a 76-residue protein attached to proteins as an intracellular targeting signal).</text>
        <dbReference type="EC" id="3.4.19.12"/>
    </reaction>
</comment>
<proteinExistence type="inferred from homology"/>
<dbReference type="InterPro" id="IPR038765">
    <property type="entry name" value="Papain-like_cys_pep_sf"/>
</dbReference>
<keyword evidence="5" id="KW-0833">Ubl conjugation pathway</keyword>
<dbReference type="PANTHER" id="PTHR21646:SF24">
    <property type="entry name" value="UBIQUITIN CARBOXYL-TERMINAL HYDROLASE"/>
    <property type="match status" value="1"/>
</dbReference>
<dbReference type="EMBL" id="VDMD01000005">
    <property type="protein sequence ID" value="TRM65492.1"/>
    <property type="molecule type" value="Genomic_DNA"/>
</dbReference>
<evidence type="ECO:0000256" key="1">
    <source>
        <dbReference type="ARBA" id="ARBA00000707"/>
    </source>
</evidence>
<dbReference type="GO" id="GO:0016579">
    <property type="term" value="P:protein deubiquitination"/>
    <property type="evidence" value="ECO:0007669"/>
    <property type="project" value="InterPro"/>
</dbReference>
<feature type="compositionally biased region" description="Polar residues" evidence="8">
    <location>
        <begin position="1104"/>
        <end position="1125"/>
    </location>
</feature>
<dbReference type="InterPro" id="IPR001394">
    <property type="entry name" value="Peptidase_C19_UCH"/>
</dbReference>
<organism evidence="11 12">
    <name type="scientific">Schizophyllum amplum</name>
    <dbReference type="NCBI Taxonomy" id="97359"/>
    <lineage>
        <taxon>Eukaryota</taxon>
        <taxon>Fungi</taxon>
        <taxon>Dikarya</taxon>
        <taxon>Basidiomycota</taxon>
        <taxon>Agaricomycotina</taxon>
        <taxon>Agaricomycetes</taxon>
        <taxon>Agaricomycetidae</taxon>
        <taxon>Agaricales</taxon>
        <taxon>Schizophyllaceae</taxon>
        <taxon>Schizophyllum</taxon>
    </lineage>
</organism>
<evidence type="ECO:0000256" key="6">
    <source>
        <dbReference type="ARBA" id="ARBA00022801"/>
    </source>
</evidence>
<dbReference type="InterPro" id="IPR028889">
    <property type="entry name" value="USP"/>
</dbReference>
<dbReference type="GO" id="GO:0006508">
    <property type="term" value="P:proteolysis"/>
    <property type="evidence" value="ECO:0007669"/>
    <property type="project" value="UniProtKB-KW"/>
</dbReference>
<name>A0A550CL25_9AGAR</name>
<protein>
    <recommendedName>
        <fullName evidence="3">ubiquitinyl hydrolase 1</fullName>
        <ecNumber evidence="3">3.4.19.12</ecNumber>
    </recommendedName>
</protein>
<evidence type="ECO:0000256" key="4">
    <source>
        <dbReference type="ARBA" id="ARBA00022670"/>
    </source>
</evidence>
<evidence type="ECO:0000313" key="11">
    <source>
        <dbReference type="EMBL" id="TRM65492.1"/>
    </source>
</evidence>
<feature type="region of interest" description="Disordered" evidence="8">
    <location>
        <begin position="1090"/>
        <end position="1139"/>
    </location>
</feature>
<keyword evidence="12" id="KW-1185">Reference proteome</keyword>
<dbReference type="InterPro" id="IPR018200">
    <property type="entry name" value="USP_CS"/>
</dbReference>
<sequence length="1139" mass="127685">MQKSMAADDVYYLIDADWYQRWKRAMTGEEDKAGPVEEKDLAAVTAQSIVDPSTGKLRQPLFEHEDVEFITPAAYAQFVQWYGVPDPVPPTRKVILRGERQEPALELYPPSITVSTMSKMSSVSARPPHQLPVSTTTTVHDLLAAAAKQVSETDPSPTSYRVWLLGSVPAGKKVYVEFPGPSISNYDAKVMEPSDRTVEDEGLKEAHLVVEFKEGNSWIVKDDEDDNEPGMFSRGGFFDKFSTQSSSSSVMKPRPTSSSSFRMSSASTSKISREPGTIGLGNLGNTCFMNSALQCLAHQEELTEYFMSGVYKQELNPDNPLGMHGAIAEAFGELLQQIWARTSGSSHSPRDFKMQLQRFAPQFSGYQQHDSQELVAFLLDGLHEDLNRVLKKPYVEKPDWDGGADLELAQLAKKSWDGYMLRNDSVIVDLFQGQYQSTLVCPQCQKVSITFDPFMYLTLPLPIQSKWKHVIIYVPYESEKPHLRIPFEISSNSTFRDVRATVGRWMGVPAENLLTMEIFNSKFYRSLDDNTLVTEMNTSDLVICYELPCKGPQGRNYKHEEGAPFVLPLTLYCSNMRARPEFGYPMPIAISADDAKSVDAVYSVVVDRLQRWTKNSRDLYSWELGTDGEGGFEVPLQLGGGPDKIAEITATEGEVIVREEPIEEEEFDIVDEKKMLVDDTYDPAASPVKVGPKSDVFTLRFAPDRTNFGIGYVSLGQIDTLEARANEEGAPLLHPDDGLYLEFDQNMREYFFSDGCVTWDELQEFSHPEIDAAREEEEKPRGPITLQDCLDEFTKEEQLGEDDLWYCPQCKKHQQATKRFDLWKTPDILVVHLKRFNSRALRDKIDAFIDFPLEGLDLAGMSGERKVAQKLKEQGVDTAELDLGNTEEPLLYDLFAVDEHLGGLGGGHYRAYALNHQTHKWYHFDDSFVTPAEAKDAVNANAYLLFYRKRTDKPLGGKTHTKIEEARSNATDDVQLEDDTMNVDTQLPTPPEDDSPFFERASDLPSFDPDRARWRPISPMHTPDWENSSNPPALLDDPPDFSSHMMDPLVTAGRYTMPDPENVGGPISPSSSTGVEHDSDEAGAVLEDIDDDIWSQDRGMVPFRSTSPTASIELTGSPSSGSVSDNPFADANRQHGDHD</sequence>
<feature type="region of interest" description="Disordered" evidence="8">
    <location>
        <begin position="243"/>
        <end position="273"/>
    </location>
</feature>
<keyword evidence="6" id="KW-0378">Hydrolase</keyword>
<evidence type="ECO:0000256" key="3">
    <source>
        <dbReference type="ARBA" id="ARBA00012759"/>
    </source>
</evidence>
<reference evidence="11 12" key="1">
    <citation type="journal article" date="2019" name="New Phytol.">
        <title>Comparative genomics reveals unique wood-decay strategies and fruiting body development in the Schizophyllaceae.</title>
        <authorList>
            <person name="Almasi E."/>
            <person name="Sahu N."/>
            <person name="Krizsan K."/>
            <person name="Balint B."/>
            <person name="Kovacs G.M."/>
            <person name="Kiss B."/>
            <person name="Cseklye J."/>
            <person name="Drula E."/>
            <person name="Henrissat B."/>
            <person name="Nagy I."/>
            <person name="Chovatia M."/>
            <person name="Adam C."/>
            <person name="LaButti K."/>
            <person name="Lipzen A."/>
            <person name="Riley R."/>
            <person name="Grigoriev I.V."/>
            <person name="Nagy L.G."/>
        </authorList>
    </citation>
    <scope>NUCLEOTIDE SEQUENCE [LARGE SCALE GENOMIC DNA]</scope>
    <source>
        <strain evidence="11 12">NL-1724</strain>
    </source>
</reference>
<evidence type="ECO:0000256" key="8">
    <source>
        <dbReference type="SAM" id="MobiDB-lite"/>
    </source>
</evidence>
<dbReference type="Gene3D" id="3.90.70.10">
    <property type="entry name" value="Cysteine proteinases"/>
    <property type="match status" value="2"/>
</dbReference>
<dbReference type="SUPFAM" id="SSF143791">
    <property type="entry name" value="DUSP-like"/>
    <property type="match status" value="1"/>
</dbReference>
<evidence type="ECO:0000313" key="12">
    <source>
        <dbReference type="Proteomes" id="UP000320762"/>
    </source>
</evidence>
<dbReference type="PROSITE" id="PS50235">
    <property type="entry name" value="USP_3"/>
    <property type="match status" value="1"/>
</dbReference>
<feature type="domain" description="DUSP" evidence="10">
    <location>
        <begin position="1"/>
        <end position="95"/>
    </location>
</feature>
<evidence type="ECO:0000259" key="10">
    <source>
        <dbReference type="PROSITE" id="PS51283"/>
    </source>
</evidence>
<dbReference type="SMART" id="SM00695">
    <property type="entry name" value="DUSP"/>
    <property type="match status" value="1"/>
</dbReference>
<keyword evidence="7" id="KW-0788">Thiol protease</keyword>
<dbReference type="PROSITE" id="PS00972">
    <property type="entry name" value="USP_1"/>
    <property type="match status" value="1"/>
</dbReference>
<dbReference type="InterPro" id="IPR050185">
    <property type="entry name" value="Ub_carboxyl-term_hydrolase"/>
</dbReference>
<comment type="caution">
    <text evidence="11">The sequence shown here is derived from an EMBL/GenBank/DDBJ whole genome shotgun (WGS) entry which is preliminary data.</text>
</comment>
<feature type="region of interest" description="Disordered" evidence="8">
    <location>
        <begin position="1060"/>
        <end position="1079"/>
    </location>
</feature>
<dbReference type="AlphaFoldDB" id="A0A550CL25"/>
<evidence type="ECO:0000256" key="2">
    <source>
        <dbReference type="ARBA" id="ARBA00009085"/>
    </source>
</evidence>
<dbReference type="Pfam" id="PF06337">
    <property type="entry name" value="DUSP"/>
    <property type="match status" value="1"/>
</dbReference>
<comment type="similarity">
    <text evidence="2">Belongs to the peptidase C19 family.</text>
</comment>
<dbReference type="PANTHER" id="PTHR21646">
    <property type="entry name" value="UBIQUITIN CARBOXYL-TERMINAL HYDROLASE"/>
    <property type="match status" value="1"/>
</dbReference>
<dbReference type="SUPFAM" id="SSF54001">
    <property type="entry name" value="Cysteine proteinases"/>
    <property type="match status" value="1"/>
</dbReference>
<feature type="compositionally biased region" description="Low complexity" evidence="8">
    <location>
        <begin position="257"/>
        <end position="269"/>
    </location>
</feature>
<dbReference type="EC" id="3.4.19.12" evidence="3"/>
<dbReference type="GO" id="GO:0004843">
    <property type="term" value="F:cysteine-type deubiquitinase activity"/>
    <property type="evidence" value="ECO:0007669"/>
    <property type="project" value="UniProtKB-EC"/>
</dbReference>
<dbReference type="InterPro" id="IPR035927">
    <property type="entry name" value="DUSP-like_sf"/>
</dbReference>
<dbReference type="Pfam" id="PF00443">
    <property type="entry name" value="UCH"/>
    <property type="match status" value="1"/>
</dbReference>
<evidence type="ECO:0000256" key="7">
    <source>
        <dbReference type="ARBA" id="ARBA00022807"/>
    </source>
</evidence>
<evidence type="ECO:0000256" key="5">
    <source>
        <dbReference type="ARBA" id="ARBA00022786"/>
    </source>
</evidence>